<reference evidence="3 4" key="1">
    <citation type="submission" date="2016-04" db="EMBL/GenBank/DDBJ databases">
        <title>ATOL: Assembling a taxonomically balanced genome-scale reconstruction of the evolutionary history of the Enterobacteriaceae.</title>
        <authorList>
            <person name="Plunkett G.III."/>
            <person name="Neeno-Eckwall E.C."/>
            <person name="Glasner J.D."/>
            <person name="Perna N.T."/>
        </authorList>
    </citation>
    <scope>NUCLEOTIDE SEQUENCE [LARGE SCALE GENOMIC DNA]</scope>
    <source>
        <strain evidence="3 4">ATCC 35613</strain>
    </source>
</reference>
<feature type="domain" description="Phosphoribosyl-dephospho-CoA transferase MdcG N-terminal" evidence="2">
    <location>
        <begin position="10"/>
        <end position="78"/>
    </location>
</feature>
<dbReference type="AlphaFoldDB" id="A0A1B7JKB2"/>
<evidence type="ECO:0000259" key="2">
    <source>
        <dbReference type="Pfam" id="PF20866"/>
    </source>
</evidence>
<protein>
    <submittedName>
        <fullName evidence="3">Phosphoribosyl-dephospho-CoA transferase</fullName>
        <ecNumber evidence="3">2.7.7.-</ecNumber>
    </submittedName>
</protein>
<evidence type="ECO:0000313" key="3">
    <source>
        <dbReference type="EMBL" id="OAT48339.1"/>
    </source>
</evidence>
<dbReference type="InterPro" id="IPR049180">
    <property type="entry name" value="MdcG_C"/>
</dbReference>
<dbReference type="InterPro" id="IPR048903">
    <property type="entry name" value="MdcG_N"/>
</dbReference>
<dbReference type="NCBIfam" id="NF002332">
    <property type="entry name" value="PRK01293.1"/>
    <property type="match status" value="1"/>
</dbReference>
<dbReference type="Pfam" id="PF10620">
    <property type="entry name" value="MdcG"/>
    <property type="match status" value="1"/>
</dbReference>
<dbReference type="Proteomes" id="UP000078224">
    <property type="component" value="Unassembled WGS sequence"/>
</dbReference>
<dbReference type="EC" id="2.7.7.-" evidence="3"/>
<feature type="domain" description="Phosphoribosyl-dephospho-CoA transferase MdcG C-terminal" evidence="1">
    <location>
        <begin position="105"/>
        <end position="204"/>
    </location>
</feature>
<keyword evidence="3" id="KW-0548">Nucleotidyltransferase</keyword>
<dbReference type="GO" id="GO:0016779">
    <property type="term" value="F:nucleotidyltransferase activity"/>
    <property type="evidence" value="ECO:0007669"/>
    <property type="project" value="UniProtKB-KW"/>
</dbReference>
<dbReference type="Pfam" id="PF20866">
    <property type="entry name" value="MdcG_N"/>
    <property type="match status" value="1"/>
</dbReference>
<dbReference type="EMBL" id="LXEW01000047">
    <property type="protein sequence ID" value="OAT48339.1"/>
    <property type="molecule type" value="Genomic_DNA"/>
</dbReference>
<accession>A0A1B7JKB2</accession>
<proteinExistence type="predicted"/>
<comment type="caution">
    <text evidence="3">The sequence shown here is derived from an EMBL/GenBank/DDBJ whole genome shotgun (WGS) entry which is preliminary data.</text>
</comment>
<keyword evidence="3" id="KW-0808">Transferase</keyword>
<dbReference type="PATRIC" id="fig|1354272.4.peg.3354"/>
<sequence>MEEKMQIINPHDFVWVGSTSDVPIESLPEWVRSQWNHRLPLTVYREKAEENKLTVAIRGIKSFQRVTTQIDKSAITHIMNIESLVANSIELQRSMFIALPPVQVLLLISQHNWPWKWGVTGSCAYTLATDIQSMLSDGDLDVVIKCPTRHQKEDFAEFAIKANTPYCPIDIYVETPKGGFSLAEWFKNEQVTLHTPDGEVMTADPWDESL</sequence>
<keyword evidence="4" id="KW-1185">Reference proteome</keyword>
<evidence type="ECO:0000259" key="1">
    <source>
        <dbReference type="Pfam" id="PF10620"/>
    </source>
</evidence>
<name>A0A1B7JKB2_9GAMM</name>
<gene>
    <name evidence="3" type="ORF">M998_3284</name>
</gene>
<organism evidence="3 4">
    <name type="scientific">Providencia heimbachae ATCC 35613</name>
    <dbReference type="NCBI Taxonomy" id="1354272"/>
    <lineage>
        <taxon>Bacteria</taxon>
        <taxon>Pseudomonadati</taxon>
        <taxon>Pseudomonadota</taxon>
        <taxon>Gammaproteobacteria</taxon>
        <taxon>Enterobacterales</taxon>
        <taxon>Morganellaceae</taxon>
        <taxon>Providencia</taxon>
    </lineage>
</organism>
<evidence type="ECO:0000313" key="4">
    <source>
        <dbReference type="Proteomes" id="UP000078224"/>
    </source>
</evidence>